<dbReference type="Gene3D" id="3.10.100.10">
    <property type="entry name" value="Mannose-Binding Protein A, subunit A"/>
    <property type="match status" value="1"/>
</dbReference>
<evidence type="ECO:0000313" key="6">
    <source>
        <dbReference type="EMBL" id="QEX50548.1"/>
    </source>
</evidence>
<evidence type="ECO:0000256" key="3">
    <source>
        <dbReference type="ARBA" id="ARBA00023180"/>
    </source>
</evidence>
<keyword evidence="3" id="KW-0325">Glycoprotein</keyword>
<evidence type="ECO:0000256" key="1">
    <source>
        <dbReference type="ARBA" id="ARBA00022734"/>
    </source>
</evidence>
<dbReference type="GO" id="GO:0030246">
    <property type="term" value="F:carbohydrate binding"/>
    <property type="evidence" value="ECO:0007669"/>
    <property type="project" value="UniProtKB-KW"/>
</dbReference>
<organism evidence="6">
    <name type="scientific">Penaeus japonicus</name>
    <name type="common">Kuruma prawn</name>
    <name type="synonym">Marsupenaeus japonicus</name>
    <dbReference type="NCBI Taxonomy" id="27405"/>
    <lineage>
        <taxon>Eukaryota</taxon>
        <taxon>Metazoa</taxon>
        <taxon>Ecdysozoa</taxon>
        <taxon>Arthropoda</taxon>
        <taxon>Crustacea</taxon>
        <taxon>Multicrustacea</taxon>
        <taxon>Malacostraca</taxon>
        <taxon>Eumalacostraca</taxon>
        <taxon>Eucarida</taxon>
        <taxon>Decapoda</taxon>
        <taxon>Dendrobranchiata</taxon>
        <taxon>Penaeoidea</taxon>
        <taxon>Penaeidae</taxon>
        <taxon>Penaeus</taxon>
    </lineage>
</organism>
<dbReference type="OrthoDB" id="2142683at2759"/>
<reference evidence="6" key="1">
    <citation type="submission" date="2019-07" db="EMBL/GenBank/DDBJ databases">
        <title>Identification of two novel C-type lectins involved in immune defense against white spot syndrome virus and Vibrio parahaemolyticus from Marsupenaeus japonicus.</title>
        <authorList>
            <person name="Zheng J."/>
        </authorList>
    </citation>
    <scope>NUCLEOTIDE SEQUENCE</scope>
    <source>
        <tissue evidence="6">Hepatopancreas</tissue>
    </source>
</reference>
<dbReference type="PANTHER" id="PTHR46490">
    <property type="entry name" value="C-TYPE LECTIN DOMAIN FAMILY 12 MEMBER A-RELATED"/>
    <property type="match status" value="1"/>
</dbReference>
<keyword evidence="2" id="KW-1015">Disulfide bond</keyword>
<dbReference type="Pfam" id="PF00059">
    <property type="entry name" value="Lectin_C"/>
    <property type="match status" value="1"/>
</dbReference>
<dbReference type="GO" id="GO:0007165">
    <property type="term" value="P:signal transduction"/>
    <property type="evidence" value="ECO:0007669"/>
    <property type="project" value="TreeGrafter"/>
</dbReference>
<dbReference type="InterPro" id="IPR001304">
    <property type="entry name" value="C-type_lectin-like"/>
</dbReference>
<keyword evidence="1 6" id="KW-0430">Lectin</keyword>
<dbReference type="SMART" id="SM00034">
    <property type="entry name" value="CLECT"/>
    <property type="match status" value="1"/>
</dbReference>
<name>A0A5J6N824_PENJP</name>
<feature type="signal peptide" evidence="4">
    <location>
        <begin position="1"/>
        <end position="20"/>
    </location>
</feature>
<keyword evidence="4" id="KW-0732">Signal</keyword>
<dbReference type="SUPFAM" id="SSF56436">
    <property type="entry name" value="C-type lectin-like"/>
    <property type="match status" value="1"/>
</dbReference>
<evidence type="ECO:0000256" key="2">
    <source>
        <dbReference type="ARBA" id="ARBA00023157"/>
    </source>
</evidence>
<dbReference type="EMBL" id="MN183127">
    <property type="protein sequence ID" value="QEX50548.1"/>
    <property type="molecule type" value="mRNA"/>
</dbReference>
<protein>
    <submittedName>
        <fullName evidence="6">C-type lectin 3</fullName>
    </submittedName>
</protein>
<dbReference type="GO" id="GO:0005886">
    <property type="term" value="C:plasma membrane"/>
    <property type="evidence" value="ECO:0007669"/>
    <property type="project" value="TreeGrafter"/>
</dbReference>
<evidence type="ECO:0000259" key="5">
    <source>
        <dbReference type="PROSITE" id="PS50041"/>
    </source>
</evidence>
<dbReference type="PROSITE" id="PS50041">
    <property type="entry name" value="C_TYPE_LECTIN_2"/>
    <property type="match status" value="1"/>
</dbReference>
<dbReference type="InterPro" id="IPR016186">
    <property type="entry name" value="C-type_lectin-like/link_sf"/>
</dbReference>
<dbReference type="CDD" id="cd00037">
    <property type="entry name" value="CLECT"/>
    <property type="match status" value="1"/>
</dbReference>
<accession>A0A5J6N824</accession>
<proteinExistence type="evidence at transcript level"/>
<feature type="chain" id="PRO_5023879386" evidence="4">
    <location>
        <begin position="21"/>
        <end position="164"/>
    </location>
</feature>
<dbReference type="AlphaFoldDB" id="A0A5J6N824"/>
<dbReference type="InterPro" id="IPR016187">
    <property type="entry name" value="CTDL_fold"/>
</dbReference>
<sequence length="164" mass="18356">MTNQPLFVLLSLLSGSLIGALNPPAKGNCPEGFHNIADHCIQFLTDSGTWYEMKDRCFNVGARMVKVDSDNFMYHLVRFIENNGLGGHMYWVGASDEGHEGTYRWTDGTEVKMGTPFWGDDGDQVQEPDGGSKQNCAFLNKNDHFFFGDSNCESDYSAICEKDY</sequence>
<dbReference type="InterPro" id="IPR052309">
    <property type="entry name" value="C-type_Lectin_Domain_Fam1"/>
</dbReference>
<feature type="domain" description="C-type lectin" evidence="5">
    <location>
        <begin position="36"/>
        <end position="161"/>
    </location>
</feature>
<dbReference type="PANTHER" id="PTHR46490:SF6">
    <property type="entry name" value="ASIALOGLYCOPROTEIN RECEPTOR 1-LIKE-RELATED"/>
    <property type="match status" value="1"/>
</dbReference>
<evidence type="ECO:0000256" key="4">
    <source>
        <dbReference type="SAM" id="SignalP"/>
    </source>
</evidence>
<dbReference type="GO" id="GO:0004888">
    <property type="term" value="F:transmembrane signaling receptor activity"/>
    <property type="evidence" value="ECO:0007669"/>
    <property type="project" value="TreeGrafter"/>
</dbReference>